<gene>
    <name evidence="5" type="primary">rpoC2_4</name>
    <name evidence="5" type="ORF">CFP56_030952</name>
</gene>
<dbReference type="InterPro" id="IPR050254">
    <property type="entry name" value="RNA_pol_beta''_euk"/>
</dbReference>
<reference evidence="5 6" key="1">
    <citation type="journal article" date="2018" name="Sci. Data">
        <title>The draft genome sequence of cork oak.</title>
        <authorList>
            <person name="Ramos A.M."/>
            <person name="Usie A."/>
            <person name="Barbosa P."/>
            <person name="Barros P.M."/>
            <person name="Capote T."/>
            <person name="Chaves I."/>
            <person name="Simoes F."/>
            <person name="Abreu I."/>
            <person name="Carrasquinho I."/>
            <person name="Faro C."/>
            <person name="Guimaraes J.B."/>
            <person name="Mendonca D."/>
            <person name="Nobrega F."/>
            <person name="Rodrigues L."/>
            <person name="Saibo N.J.M."/>
            <person name="Varela M.C."/>
            <person name="Egas C."/>
            <person name="Matos J."/>
            <person name="Miguel C.M."/>
            <person name="Oliveira M.M."/>
            <person name="Ricardo C.P."/>
            <person name="Goncalves S."/>
        </authorList>
    </citation>
    <scope>NUCLEOTIDE SEQUENCE [LARGE SCALE GENOMIC DNA]</scope>
    <source>
        <strain evidence="6">cv. HL8</strain>
    </source>
</reference>
<dbReference type="GO" id="GO:0016779">
    <property type="term" value="F:nucleotidyltransferase activity"/>
    <property type="evidence" value="ECO:0007669"/>
    <property type="project" value="UniProtKB-KW"/>
</dbReference>
<organism evidence="5 6">
    <name type="scientific">Quercus suber</name>
    <name type="common">Cork oak</name>
    <dbReference type="NCBI Taxonomy" id="58331"/>
    <lineage>
        <taxon>Eukaryota</taxon>
        <taxon>Viridiplantae</taxon>
        <taxon>Streptophyta</taxon>
        <taxon>Embryophyta</taxon>
        <taxon>Tracheophyta</taxon>
        <taxon>Spermatophyta</taxon>
        <taxon>Magnoliopsida</taxon>
        <taxon>eudicotyledons</taxon>
        <taxon>Gunneridae</taxon>
        <taxon>Pentapetalae</taxon>
        <taxon>rosids</taxon>
        <taxon>fabids</taxon>
        <taxon>Fagales</taxon>
        <taxon>Fagaceae</taxon>
        <taxon>Quercus</taxon>
    </lineage>
</organism>
<keyword evidence="2" id="KW-0808">Transferase</keyword>
<dbReference type="GO" id="GO:0000428">
    <property type="term" value="C:DNA-directed RNA polymerase complex"/>
    <property type="evidence" value="ECO:0007669"/>
    <property type="project" value="UniProtKB-KW"/>
</dbReference>
<accession>A0AAW0JL10</accession>
<dbReference type="EMBL" id="PKMF04000518">
    <property type="protein sequence ID" value="KAK7827644.1"/>
    <property type="molecule type" value="Genomic_DNA"/>
</dbReference>
<evidence type="ECO:0000256" key="4">
    <source>
        <dbReference type="ARBA" id="ARBA00023163"/>
    </source>
</evidence>
<protein>
    <submittedName>
        <fullName evidence="5">Dna-directed rna polymerase subunit beta</fullName>
    </submittedName>
</protein>
<comment type="caution">
    <text evidence="5">The sequence shown here is derived from an EMBL/GenBank/DDBJ whole genome shotgun (WGS) entry which is preliminary data.</text>
</comment>
<name>A0AAW0JL10_QUESU</name>
<evidence type="ECO:0000313" key="6">
    <source>
        <dbReference type="Proteomes" id="UP000237347"/>
    </source>
</evidence>
<dbReference type="Proteomes" id="UP000237347">
    <property type="component" value="Unassembled WGS sequence"/>
</dbReference>
<dbReference type="PANTHER" id="PTHR34995">
    <property type="entry name" value="DNA-DIRECTED RNA POLYMERASE SUBUNIT BETA"/>
    <property type="match status" value="1"/>
</dbReference>
<proteinExistence type="predicted"/>
<keyword evidence="1 5" id="KW-0240">DNA-directed RNA polymerase</keyword>
<evidence type="ECO:0000256" key="2">
    <source>
        <dbReference type="ARBA" id="ARBA00022679"/>
    </source>
</evidence>
<keyword evidence="6" id="KW-1185">Reference proteome</keyword>
<keyword evidence="4" id="KW-0804">Transcription</keyword>
<dbReference type="AlphaFoldDB" id="A0AAW0JL10"/>
<keyword evidence="3" id="KW-0548">Nucleotidyltransferase</keyword>
<evidence type="ECO:0000256" key="3">
    <source>
        <dbReference type="ARBA" id="ARBA00022695"/>
    </source>
</evidence>
<evidence type="ECO:0000256" key="1">
    <source>
        <dbReference type="ARBA" id="ARBA00022478"/>
    </source>
</evidence>
<sequence length="227" mass="25693">MGIPLLYVIYTCIYSTQGHYSAKSFLLVQNDQYVQSEQVIAEIRAEPIQGEMHWSTDVYHAPEFTYSNVHLLPKTSHLWIVSGGSCRSSVASFSLQKDQDKISVHSLSAEGRSISSLSGNNDQVRQKFFSSDIFGKKKKQSEIPDYSELNRGVIRRRNRFIIPLQLIPEREKGLMPPSGISIEIPGNGIFRKKSILAYFDDLQYRRKNSGITKYGTTGGIPSSKRRI</sequence>
<evidence type="ECO:0000313" key="5">
    <source>
        <dbReference type="EMBL" id="KAK7827644.1"/>
    </source>
</evidence>
<dbReference type="PANTHER" id="PTHR34995:SF1">
    <property type="entry name" value="DNA-DIRECTED RNA POLYMERASE SUBUNIT BETA"/>
    <property type="match status" value="1"/>
</dbReference>